<comment type="caution">
    <text evidence="1">The sequence shown here is derived from an EMBL/GenBank/DDBJ whole genome shotgun (WGS) entry which is preliminary data.</text>
</comment>
<sequence>MDDVPETRRRIGIIVAQPYRERRKTVQFSRVTPEDSIVNFPSRQDPNFKHLRKLHEKGIQLY</sequence>
<accession>A0AAN8XI31</accession>
<protein>
    <submittedName>
        <fullName evidence="1">Uncharacterized protein</fullName>
    </submittedName>
</protein>
<gene>
    <name evidence="1" type="ORF">SK128_019155</name>
</gene>
<proteinExistence type="predicted"/>
<dbReference type="EMBL" id="JAXCGZ010007693">
    <property type="protein sequence ID" value="KAK7078724.1"/>
    <property type="molecule type" value="Genomic_DNA"/>
</dbReference>
<organism evidence="1 2">
    <name type="scientific">Halocaridina rubra</name>
    <name type="common">Hawaiian red shrimp</name>
    <dbReference type="NCBI Taxonomy" id="373956"/>
    <lineage>
        <taxon>Eukaryota</taxon>
        <taxon>Metazoa</taxon>
        <taxon>Ecdysozoa</taxon>
        <taxon>Arthropoda</taxon>
        <taxon>Crustacea</taxon>
        <taxon>Multicrustacea</taxon>
        <taxon>Malacostraca</taxon>
        <taxon>Eumalacostraca</taxon>
        <taxon>Eucarida</taxon>
        <taxon>Decapoda</taxon>
        <taxon>Pleocyemata</taxon>
        <taxon>Caridea</taxon>
        <taxon>Atyoidea</taxon>
        <taxon>Atyidae</taxon>
        <taxon>Halocaridina</taxon>
    </lineage>
</organism>
<dbReference type="Proteomes" id="UP001381693">
    <property type="component" value="Unassembled WGS sequence"/>
</dbReference>
<reference evidence="1 2" key="1">
    <citation type="submission" date="2023-11" db="EMBL/GenBank/DDBJ databases">
        <title>Halocaridina rubra genome assembly.</title>
        <authorList>
            <person name="Smith C."/>
        </authorList>
    </citation>
    <scope>NUCLEOTIDE SEQUENCE [LARGE SCALE GENOMIC DNA]</scope>
    <source>
        <strain evidence="1">EP-1</strain>
        <tissue evidence="1">Whole</tissue>
    </source>
</reference>
<name>A0AAN8XI31_HALRR</name>
<dbReference type="AlphaFoldDB" id="A0AAN8XI31"/>
<keyword evidence="2" id="KW-1185">Reference proteome</keyword>
<evidence type="ECO:0000313" key="2">
    <source>
        <dbReference type="Proteomes" id="UP001381693"/>
    </source>
</evidence>
<evidence type="ECO:0000313" key="1">
    <source>
        <dbReference type="EMBL" id="KAK7078724.1"/>
    </source>
</evidence>